<dbReference type="GO" id="GO:0005737">
    <property type="term" value="C:cytoplasm"/>
    <property type="evidence" value="ECO:0007669"/>
    <property type="project" value="UniProtKB-ARBA"/>
</dbReference>
<dbReference type="Proteomes" id="UP000054600">
    <property type="component" value="Unassembled WGS sequence"/>
</dbReference>
<dbReference type="EMBL" id="LNYW01000043">
    <property type="protein sequence ID" value="KTD60707.1"/>
    <property type="molecule type" value="Genomic_DNA"/>
</dbReference>
<name>A0A0W0YVX5_9GAMM</name>
<evidence type="ECO:0000313" key="7">
    <source>
        <dbReference type="Proteomes" id="UP000054600"/>
    </source>
</evidence>
<dbReference type="InterPro" id="IPR042216">
    <property type="entry name" value="MitoNEET_CISD"/>
</dbReference>
<keyword evidence="7" id="KW-1185">Reference proteome</keyword>
<dbReference type="InterPro" id="IPR018967">
    <property type="entry name" value="FeS-contain_CDGSH-typ"/>
</dbReference>
<evidence type="ECO:0000259" key="5">
    <source>
        <dbReference type="SMART" id="SM00704"/>
    </source>
</evidence>
<dbReference type="STRING" id="1122169.Lsha_1424"/>
<evidence type="ECO:0000256" key="4">
    <source>
        <dbReference type="ARBA" id="ARBA00023014"/>
    </source>
</evidence>
<comment type="caution">
    <text evidence="6">The sequence shown here is derived from an EMBL/GenBank/DDBJ whole genome shotgun (WGS) entry which is preliminary data.</text>
</comment>
<dbReference type="SMART" id="SM00704">
    <property type="entry name" value="ZnF_CDGSH"/>
    <property type="match status" value="2"/>
</dbReference>
<keyword evidence="4" id="KW-0411">Iron-sulfur</keyword>
<keyword evidence="2" id="KW-0479">Metal-binding</keyword>
<dbReference type="AlphaFoldDB" id="A0A0W0YVX5"/>
<protein>
    <submittedName>
        <fullName evidence="6">Glutamate synthetase</fullName>
    </submittedName>
</protein>
<keyword evidence="3" id="KW-0408">Iron</keyword>
<evidence type="ECO:0000313" key="6">
    <source>
        <dbReference type="EMBL" id="KTD60707.1"/>
    </source>
</evidence>
<dbReference type="GO" id="GO:0046872">
    <property type="term" value="F:metal ion binding"/>
    <property type="evidence" value="ECO:0007669"/>
    <property type="project" value="UniProtKB-KW"/>
</dbReference>
<dbReference type="PANTHER" id="PTHR46491:SF3">
    <property type="entry name" value="CDGSH IRON-SULFUR DOMAIN-CONTAINING PROTEIN 3, MITOCHONDRIAL"/>
    <property type="match status" value="1"/>
</dbReference>
<keyword evidence="1" id="KW-0001">2Fe-2S</keyword>
<gene>
    <name evidence="6" type="ORF">Lsha_1424</name>
</gene>
<proteinExistence type="predicted"/>
<sequence>MDDESDYTHLFPIRLEVVQGKEYFWCSCGESNTPPLCDKTECGSKAVRYVADLSEEVCFCNCKQTKSPPWCDGSHAKVLLEAVRKRQQKNEL</sequence>
<feature type="domain" description="Iron-binding zinc finger CDGSH type" evidence="5">
    <location>
        <begin position="46"/>
        <end position="81"/>
    </location>
</feature>
<dbReference type="PATRIC" id="fig|1122169.6.peg.1638"/>
<dbReference type="InterPro" id="IPR052950">
    <property type="entry name" value="CISD"/>
</dbReference>
<organism evidence="6 7">
    <name type="scientific">Legionella shakespearei DSM 23087</name>
    <dbReference type="NCBI Taxonomy" id="1122169"/>
    <lineage>
        <taxon>Bacteria</taxon>
        <taxon>Pseudomonadati</taxon>
        <taxon>Pseudomonadota</taxon>
        <taxon>Gammaproteobacteria</taxon>
        <taxon>Legionellales</taxon>
        <taxon>Legionellaceae</taxon>
        <taxon>Legionella</taxon>
    </lineage>
</organism>
<evidence type="ECO:0000256" key="3">
    <source>
        <dbReference type="ARBA" id="ARBA00023004"/>
    </source>
</evidence>
<dbReference type="RefSeq" id="WP_018577626.1">
    <property type="nucleotide sequence ID" value="NZ_KB892404.1"/>
</dbReference>
<dbReference type="eggNOG" id="COG3369">
    <property type="taxonomic scope" value="Bacteria"/>
</dbReference>
<evidence type="ECO:0000256" key="1">
    <source>
        <dbReference type="ARBA" id="ARBA00022714"/>
    </source>
</evidence>
<evidence type="ECO:0000256" key="2">
    <source>
        <dbReference type="ARBA" id="ARBA00022723"/>
    </source>
</evidence>
<dbReference type="Gene3D" id="3.40.5.90">
    <property type="entry name" value="CDGSH iron-sulfur domain, mitoNEET-type"/>
    <property type="match status" value="2"/>
</dbReference>
<feature type="domain" description="Iron-binding zinc finger CDGSH type" evidence="5">
    <location>
        <begin position="10"/>
        <end position="45"/>
    </location>
</feature>
<dbReference type="PANTHER" id="PTHR46491">
    <property type="entry name" value="CDGSH IRON SULFUR DOMAIN PROTEIN HOMOLOG"/>
    <property type="match status" value="1"/>
</dbReference>
<accession>A0A0W0YVX5</accession>
<dbReference type="GO" id="GO:0051537">
    <property type="term" value="F:2 iron, 2 sulfur cluster binding"/>
    <property type="evidence" value="ECO:0007669"/>
    <property type="project" value="UniProtKB-KW"/>
</dbReference>
<dbReference type="OrthoDB" id="9795032at2"/>
<reference evidence="6 7" key="1">
    <citation type="submission" date="2015-11" db="EMBL/GenBank/DDBJ databases">
        <title>Genomic analysis of 38 Legionella species identifies large and diverse effector repertoires.</title>
        <authorList>
            <person name="Burstein D."/>
            <person name="Amaro F."/>
            <person name="Zusman T."/>
            <person name="Lifshitz Z."/>
            <person name="Cohen O."/>
            <person name="Gilbert J.A."/>
            <person name="Pupko T."/>
            <person name="Shuman H.A."/>
            <person name="Segal G."/>
        </authorList>
    </citation>
    <scope>NUCLEOTIDE SEQUENCE [LARGE SCALE GENOMIC DNA]</scope>
    <source>
        <strain evidence="6 7">ATCC 49655</strain>
    </source>
</reference>